<proteinExistence type="predicted"/>
<sequence>MFTLIAILISLGIKGDAPQRLSPHFGASHFSQSFNGGGNISFRKNFKKISVTGVNKPQILFKSMDYINEKNPAEAGFFSKVLNLA</sequence>
<dbReference type="KEGG" id="vcy:IX92_03450"/>
<accession>A0AAN0SBV4</accession>
<keyword evidence="2" id="KW-1185">Reference proteome</keyword>
<dbReference type="Proteomes" id="UP000030081">
    <property type="component" value="Chromosome 1"/>
</dbReference>
<evidence type="ECO:0000313" key="2">
    <source>
        <dbReference type="Proteomes" id="UP000030081"/>
    </source>
</evidence>
<name>A0AAN0SBV4_9VIBR</name>
<dbReference type="EMBL" id="CP009617">
    <property type="protein sequence ID" value="AIW18146.1"/>
    <property type="molecule type" value="Genomic_DNA"/>
</dbReference>
<dbReference type="AlphaFoldDB" id="A0AAN0SBV4"/>
<evidence type="ECO:0000313" key="1">
    <source>
        <dbReference type="EMBL" id="AIW18146.1"/>
    </source>
</evidence>
<gene>
    <name evidence="1" type="ORF">IX92_03450</name>
</gene>
<organism evidence="1 2">
    <name type="scientific">Vibrio coralliilyticus</name>
    <dbReference type="NCBI Taxonomy" id="190893"/>
    <lineage>
        <taxon>Bacteria</taxon>
        <taxon>Pseudomonadati</taxon>
        <taxon>Pseudomonadota</taxon>
        <taxon>Gammaproteobacteria</taxon>
        <taxon>Vibrionales</taxon>
        <taxon>Vibrionaceae</taxon>
        <taxon>Vibrio</taxon>
    </lineage>
</organism>
<reference evidence="1 2" key="1">
    <citation type="submission" date="2014-10" db="EMBL/GenBank/DDBJ databases">
        <title>The Complete Genome Sequence for the Shellfish Pathogen Vibrio coralliilyticus RE98 Isolated from a Shellfish Hatchery.</title>
        <authorList>
            <person name="Richards G.P."/>
            <person name="Bono J.L."/>
            <person name="Watson M.A."/>
            <person name="Needleman D.S."/>
        </authorList>
    </citation>
    <scope>NUCLEOTIDE SEQUENCE [LARGE SCALE GENOMIC DNA]</scope>
    <source>
        <strain evidence="1 2">RE98</strain>
    </source>
</reference>
<protein>
    <submittedName>
        <fullName evidence="1">Uncharacterized protein</fullName>
    </submittedName>
</protein>